<keyword evidence="6" id="KW-0756">Sterol biosynthesis</keyword>
<proteinExistence type="inferred from homology"/>
<keyword evidence="3 5" id="KW-0949">S-adenosyl-L-methionine</keyword>
<keyword evidence="6" id="KW-0443">Lipid metabolism</keyword>
<protein>
    <recommendedName>
        <fullName evidence="6">Sterol 24-C-methyltransferase</fullName>
        <ecNumber evidence="6">2.1.1.-</ecNumber>
    </recommendedName>
    <alternativeName>
        <fullName evidence="6">Delta(24)-sterol C-methyltransferase</fullName>
    </alternativeName>
</protein>
<evidence type="ECO:0000259" key="7">
    <source>
        <dbReference type="PROSITE" id="PS51685"/>
    </source>
</evidence>
<evidence type="ECO:0000256" key="4">
    <source>
        <dbReference type="ARBA" id="ARBA00038188"/>
    </source>
</evidence>
<dbReference type="EMBL" id="JAACFV010000029">
    <property type="protein sequence ID" value="KAF7510551.1"/>
    <property type="molecule type" value="Genomic_DNA"/>
</dbReference>
<comment type="function">
    <text evidence="6">Catalyzes the transfer of methyl groups from S-adenosyl-methionine to the C-24 of sterols.</text>
</comment>
<dbReference type="PANTHER" id="PTHR44068:SF1">
    <property type="entry name" value="HYPOTHETICAL LOC100005854"/>
    <property type="match status" value="1"/>
</dbReference>
<dbReference type="AlphaFoldDB" id="A0A8H7E894"/>
<dbReference type="GO" id="GO:0003838">
    <property type="term" value="F:sterol 24-C-methyltransferase activity"/>
    <property type="evidence" value="ECO:0007669"/>
    <property type="project" value="TreeGrafter"/>
</dbReference>
<dbReference type="InterPro" id="IPR013705">
    <property type="entry name" value="Sterol_MeTrfase_C"/>
</dbReference>
<evidence type="ECO:0000256" key="1">
    <source>
        <dbReference type="ARBA" id="ARBA00022603"/>
    </source>
</evidence>
<dbReference type="OrthoDB" id="540004at2759"/>
<dbReference type="PROSITE" id="PS51685">
    <property type="entry name" value="SAM_MT_ERG6_SMT"/>
    <property type="match status" value="1"/>
</dbReference>
<feature type="domain" description="SAM-dependent methyltransferase Erg6/SMT-type" evidence="7">
    <location>
        <begin position="77"/>
        <end position="372"/>
    </location>
</feature>
<name>A0A8H7E894_9EURO</name>
<evidence type="ECO:0000313" key="8">
    <source>
        <dbReference type="EMBL" id="KAF7510551.1"/>
    </source>
</evidence>
<evidence type="ECO:0000256" key="3">
    <source>
        <dbReference type="ARBA" id="ARBA00022691"/>
    </source>
</evidence>
<dbReference type="GO" id="GO:0005783">
    <property type="term" value="C:endoplasmic reticulum"/>
    <property type="evidence" value="ECO:0007669"/>
    <property type="project" value="TreeGrafter"/>
</dbReference>
<keyword evidence="1 5" id="KW-0489">Methyltransferase</keyword>
<dbReference type="SUPFAM" id="SSF53335">
    <property type="entry name" value="S-adenosyl-L-methionine-dependent methyltransferases"/>
    <property type="match status" value="1"/>
</dbReference>
<dbReference type="GO" id="GO:0006696">
    <property type="term" value="P:ergosterol biosynthetic process"/>
    <property type="evidence" value="ECO:0007669"/>
    <property type="project" value="TreeGrafter"/>
</dbReference>
<evidence type="ECO:0000313" key="9">
    <source>
        <dbReference type="Proteomes" id="UP000606974"/>
    </source>
</evidence>
<dbReference type="PANTHER" id="PTHR44068">
    <property type="entry name" value="ZGC:194242"/>
    <property type="match status" value="1"/>
</dbReference>
<evidence type="ECO:0000256" key="5">
    <source>
        <dbReference type="PROSITE-ProRule" id="PRU01022"/>
    </source>
</evidence>
<keyword evidence="6" id="KW-1207">Sterol metabolism</keyword>
<evidence type="ECO:0000256" key="6">
    <source>
        <dbReference type="RuleBase" id="RU362025"/>
    </source>
</evidence>
<dbReference type="CDD" id="cd02440">
    <property type="entry name" value="AdoMet_MTases"/>
    <property type="match status" value="1"/>
</dbReference>
<accession>A0A8H7E894</accession>
<keyword evidence="6" id="KW-0753">Steroid metabolism</keyword>
<dbReference type="InterPro" id="IPR013216">
    <property type="entry name" value="Methyltransf_11"/>
</dbReference>
<keyword evidence="9" id="KW-1185">Reference proteome</keyword>
<organism evidence="8 9">
    <name type="scientific">Endocarpon pusillum</name>
    <dbReference type="NCBI Taxonomy" id="364733"/>
    <lineage>
        <taxon>Eukaryota</taxon>
        <taxon>Fungi</taxon>
        <taxon>Dikarya</taxon>
        <taxon>Ascomycota</taxon>
        <taxon>Pezizomycotina</taxon>
        <taxon>Eurotiomycetes</taxon>
        <taxon>Chaetothyriomycetidae</taxon>
        <taxon>Verrucariales</taxon>
        <taxon>Verrucariaceae</taxon>
        <taxon>Endocarpon</taxon>
    </lineage>
</organism>
<dbReference type="Pfam" id="PF08498">
    <property type="entry name" value="Sterol_MT_C"/>
    <property type="match status" value="1"/>
</dbReference>
<dbReference type="Proteomes" id="UP000606974">
    <property type="component" value="Unassembled WGS sequence"/>
</dbReference>
<keyword evidence="2 5" id="KW-0808">Transferase</keyword>
<dbReference type="Pfam" id="PF08241">
    <property type="entry name" value="Methyltransf_11"/>
    <property type="match status" value="1"/>
</dbReference>
<comment type="pathway">
    <text evidence="6">Steroid metabolism.</text>
</comment>
<gene>
    <name evidence="8" type="primary">ERG6_2</name>
    <name evidence="8" type="ORF">GJ744_006397</name>
</gene>
<dbReference type="InterPro" id="IPR050447">
    <property type="entry name" value="Erg6_SMT_methyltransf"/>
</dbReference>
<keyword evidence="6" id="KW-0752">Steroid biosynthesis</keyword>
<dbReference type="GO" id="GO:0032259">
    <property type="term" value="P:methylation"/>
    <property type="evidence" value="ECO:0007669"/>
    <property type="project" value="UniProtKB-KW"/>
</dbReference>
<dbReference type="Gene3D" id="3.40.50.150">
    <property type="entry name" value="Vaccinia Virus protein VP39"/>
    <property type="match status" value="1"/>
</dbReference>
<dbReference type="EC" id="2.1.1.-" evidence="6"/>
<comment type="caution">
    <text evidence="8">The sequence shown here is derived from an EMBL/GenBank/DDBJ whole genome shotgun (WGS) entry which is preliminary data.</text>
</comment>
<keyword evidence="6" id="KW-0444">Lipid biosynthesis</keyword>
<sequence>MAPGALLQEDIDRDASFVKAMHGNSAEQRNAFISMLKKDGQAHRMVTDEYLKHWETENTEEAREGRKAKYMSLVNNYYDLATDLYEEGWAQSFHFCRFAVGESLLQALARHEHYLAYRINIQEGMKVLDVGCGVGRPAREIATFTGCNVVGLNNNSYQIERARGYAKKEGLADKVSFVKGDFMNIDFPENSFDAVYAIEATVHAPSLQGVYEQIHRVLKPGGTFGVFEWVMTDKYDDTNPEHRAIRLGIERGDGIANMTPRKHALQAIKAAGFTVEYEEDLAARPDPVPWYYPLAGDFRHIRSLWDLLSVLRLTTVGRVAMGTLLKALETVRMAPAGTAETAHELSLGADNLVAGGKAGLFTPMYLMIAKKSKA</sequence>
<dbReference type="InterPro" id="IPR030384">
    <property type="entry name" value="MeTrfase_SMT"/>
</dbReference>
<reference evidence="8" key="1">
    <citation type="submission" date="2020-02" db="EMBL/GenBank/DDBJ databases">
        <authorList>
            <person name="Palmer J.M."/>
        </authorList>
    </citation>
    <scope>NUCLEOTIDE SEQUENCE</scope>
    <source>
        <strain evidence="8">EPUS1.4</strain>
        <tissue evidence="8">Thallus</tissue>
    </source>
</reference>
<dbReference type="InterPro" id="IPR029063">
    <property type="entry name" value="SAM-dependent_MTases_sf"/>
</dbReference>
<evidence type="ECO:0000256" key="2">
    <source>
        <dbReference type="ARBA" id="ARBA00022679"/>
    </source>
</evidence>
<comment type="similarity">
    <text evidence="4 5 6">Belongs to the class I-like SAM-binding methyltransferase superfamily. Erg6/SMT family.</text>
</comment>